<gene>
    <name evidence="11" type="ORF">F3Y22_tig00009009pilonHSYRG00067</name>
</gene>
<evidence type="ECO:0000259" key="9">
    <source>
        <dbReference type="PROSITE" id="PS50158"/>
    </source>
</evidence>
<keyword evidence="1" id="KW-0433">Leucine-rich repeat</keyword>
<dbReference type="Proteomes" id="UP000436088">
    <property type="component" value="Unassembled WGS sequence"/>
</dbReference>
<keyword evidence="5" id="KW-0064">Aspartyl protease</keyword>
<name>A0A6A3C7M8_HIBSY</name>
<evidence type="ECO:0000259" key="10">
    <source>
        <dbReference type="PROSITE" id="PS50994"/>
    </source>
</evidence>
<dbReference type="InterPro" id="IPR025724">
    <property type="entry name" value="GAG-pre-integrase_dom"/>
</dbReference>
<dbReference type="GO" id="GO:0008270">
    <property type="term" value="F:zinc ion binding"/>
    <property type="evidence" value="ECO:0007669"/>
    <property type="project" value="UniProtKB-KW"/>
</dbReference>
<keyword evidence="2" id="KW-0645">Protease</keyword>
<dbReference type="PROSITE" id="PS50158">
    <property type="entry name" value="ZF_CCHC"/>
    <property type="match status" value="1"/>
</dbReference>
<dbReference type="Pfam" id="PF14223">
    <property type="entry name" value="Retrotran_gag_2"/>
    <property type="match status" value="1"/>
</dbReference>
<accession>A0A6A3C7M8</accession>
<dbReference type="Pfam" id="PF07727">
    <property type="entry name" value="RVT_2"/>
    <property type="match status" value="2"/>
</dbReference>
<dbReference type="InterPro" id="IPR013103">
    <property type="entry name" value="RVT_2"/>
</dbReference>
<keyword evidence="4" id="KW-0677">Repeat</keyword>
<comment type="caution">
    <text evidence="11">The sequence shown here is derived from an EMBL/GenBank/DDBJ whole genome shotgun (WGS) entry which is preliminary data.</text>
</comment>
<feature type="domain" description="CCHC-type" evidence="9">
    <location>
        <begin position="223"/>
        <end position="238"/>
    </location>
</feature>
<dbReference type="GO" id="GO:0015074">
    <property type="term" value="P:DNA integration"/>
    <property type="evidence" value="ECO:0007669"/>
    <property type="project" value="InterPro"/>
</dbReference>
<evidence type="ECO:0000256" key="1">
    <source>
        <dbReference type="ARBA" id="ARBA00022614"/>
    </source>
</evidence>
<evidence type="ECO:0000256" key="6">
    <source>
        <dbReference type="ARBA" id="ARBA00022801"/>
    </source>
</evidence>
<dbReference type="CDD" id="cd09272">
    <property type="entry name" value="RNase_HI_RT_Ty1"/>
    <property type="match status" value="1"/>
</dbReference>
<dbReference type="InterPro" id="IPR001584">
    <property type="entry name" value="Integrase_cat-core"/>
</dbReference>
<organism evidence="11 12">
    <name type="scientific">Hibiscus syriacus</name>
    <name type="common">Rose of Sharon</name>
    <dbReference type="NCBI Taxonomy" id="106335"/>
    <lineage>
        <taxon>Eukaryota</taxon>
        <taxon>Viridiplantae</taxon>
        <taxon>Streptophyta</taxon>
        <taxon>Embryophyta</taxon>
        <taxon>Tracheophyta</taxon>
        <taxon>Spermatophyta</taxon>
        <taxon>Magnoliopsida</taxon>
        <taxon>eudicotyledons</taxon>
        <taxon>Gunneridae</taxon>
        <taxon>Pentapetalae</taxon>
        <taxon>rosids</taxon>
        <taxon>malvids</taxon>
        <taxon>Malvales</taxon>
        <taxon>Malvaceae</taxon>
        <taxon>Malvoideae</taxon>
        <taxon>Hibiscus</taxon>
    </lineage>
</organism>
<dbReference type="GO" id="GO:0006508">
    <property type="term" value="P:proteolysis"/>
    <property type="evidence" value="ECO:0007669"/>
    <property type="project" value="UniProtKB-KW"/>
</dbReference>
<dbReference type="Gene3D" id="3.80.10.10">
    <property type="entry name" value="Ribonuclease Inhibitor"/>
    <property type="match status" value="2"/>
</dbReference>
<dbReference type="InterPro" id="IPR036397">
    <property type="entry name" value="RNaseH_sf"/>
</dbReference>
<dbReference type="Pfam" id="PF00665">
    <property type="entry name" value="rve"/>
    <property type="match status" value="1"/>
</dbReference>
<evidence type="ECO:0000256" key="4">
    <source>
        <dbReference type="ARBA" id="ARBA00022737"/>
    </source>
</evidence>
<dbReference type="PANTHER" id="PTHR42648:SF28">
    <property type="entry name" value="TRANSPOSON-ENCODED PROTEIN WITH RIBONUCLEASE H-LIKE AND RETROVIRUS ZINC FINGER-LIKE DOMAINS"/>
    <property type="match status" value="1"/>
</dbReference>
<dbReference type="Pfam" id="PF20160">
    <property type="entry name" value="C-JID"/>
    <property type="match status" value="1"/>
</dbReference>
<dbReference type="SUPFAM" id="SSF56672">
    <property type="entry name" value="DNA/RNA polymerases"/>
    <property type="match status" value="1"/>
</dbReference>
<dbReference type="InterPro" id="IPR036875">
    <property type="entry name" value="Znf_CCHC_sf"/>
</dbReference>
<keyword evidence="7" id="KW-0862">Zinc</keyword>
<keyword evidence="7" id="KW-0863">Zinc-finger</keyword>
<evidence type="ECO:0000313" key="12">
    <source>
        <dbReference type="Proteomes" id="UP000436088"/>
    </source>
</evidence>
<dbReference type="InterPro" id="IPR043502">
    <property type="entry name" value="DNA/RNA_pol_sf"/>
</dbReference>
<dbReference type="PROSITE" id="PS50994">
    <property type="entry name" value="INTEGRASE"/>
    <property type="match status" value="1"/>
</dbReference>
<dbReference type="SUPFAM" id="SSF53098">
    <property type="entry name" value="Ribonuclease H-like"/>
    <property type="match status" value="1"/>
</dbReference>
<dbReference type="InterPro" id="IPR012337">
    <property type="entry name" value="RNaseH-like_sf"/>
</dbReference>
<feature type="domain" description="Integrase catalytic" evidence="10">
    <location>
        <begin position="404"/>
        <end position="571"/>
    </location>
</feature>
<evidence type="ECO:0000256" key="5">
    <source>
        <dbReference type="ARBA" id="ARBA00022750"/>
    </source>
</evidence>
<dbReference type="GO" id="GO:0004190">
    <property type="term" value="F:aspartic-type endopeptidase activity"/>
    <property type="evidence" value="ECO:0007669"/>
    <property type="project" value="UniProtKB-KW"/>
</dbReference>
<evidence type="ECO:0000256" key="2">
    <source>
        <dbReference type="ARBA" id="ARBA00022670"/>
    </source>
</evidence>
<keyword evidence="6" id="KW-0378">Hydrolase</keyword>
<dbReference type="GO" id="GO:0003676">
    <property type="term" value="F:nucleic acid binding"/>
    <property type="evidence" value="ECO:0007669"/>
    <property type="project" value="InterPro"/>
</dbReference>
<dbReference type="PANTHER" id="PTHR42648">
    <property type="entry name" value="TRANSPOSASE, PUTATIVE-RELATED"/>
    <property type="match status" value="1"/>
</dbReference>
<proteinExistence type="predicted"/>
<dbReference type="InterPro" id="IPR032675">
    <property type="entry name" value="LRR_dom_sf"/>
</dbReference>
<reference evidence="11" key="1">
    <citation type="submission" date="2019-09" db="EMBL/GenBank/DDBJ databases">
        <title>Draft genome information of white flower Hibiscus syriacus.</title>
        <authorList>
            <person name="Kim Y.-M."/>
        </authorList>
    </citation>
    <scope>NUCLEOTIDE SEQUENCE [LARGE SCALE GENOMIC DNA]</scope>
    <source>
        <strain evidence="11">YM2019G1</strain>
    </source>
</reference>
<dbReference type="SUPFAM" id="SSF52058">
    <property type="entry name" value="L domain-like"/>
    <property type="match status" value="1"/>
</dbReference>
<evidence type="ECO:0000256" key="7">
    <source>
        <dbReference type="PROSITE-ProRule" id="PRU00047"/>
    </source>
</evidence>
<dbReference type="SUPFAM" id="SSF57756">
    <property type="entry name" value="Retrovirus zinc finger-like domains"/>
    <property type="match status" value="1"/>
</dbReference>
<dbReference type="InterPro" id="IPR054722">
    <property type="entry name" value="PolX-like_BBD"/>
</dbReference>
<protein>
    <submittedName>
        <fullName evidence="11">Uncharacterized protein</fullName>
    </submittedName>
</protein>
<dbReference type="Pfam" id="PF25597">
    <property type="entry name" value="SH3_retrovirus"/>
    <property type="match status" value="1"/>
</dbReference>
<dbReference type="EMBL" id="VEPZ02000430">
    <property type="protein sequence ID" value="KAE8725113.1"/>
    <property type="molecule type" value="Genomic_DNA"/>
</dbReference>
<dbReference type="Pfam" id="PF22936">
    <property type="entry name" value="Pol_BBD"/>
    <property type="match status" value="1"/>
</dbReference>
<dbReference type="InterPro" id="IPR057670">
    <property type="entry name" value="SH3_retrovirus"/>
</dbReference>
<dbReference type="Gene3D" id="4.10.60.10">
    <property type="entry name" value="Zinc finger, CCHC-type"/>
    <property type="match status" value="1"/>
</dbReference>
<sequence>MSKYGSVETSSSSSGPVRRVISNANFSVELFDGSGHFGMWQGEVLDAFFQQGLDIAIEKEKPEYMEEKEWGTINRLACSTIRSCLSREQKYGYKNETSASKMWKALEEKFLKKSSQNRLHMKKRLFRFDYQPGTSMNEHITVFNELVEDLLGMDESFKDEDLALMLLSSLPDEFEHLETTKKTKKESKYEAVEAMVARGHSKSQKPKWRGRSKSKSRLGKDECAFCHEKGHWKKDCPKLKKKGKAAPDACVAEHDAHDSDISLVASSTTFHSDDGSTRVLTDVRYVPNLKKNLISLGALESKGSVVTMRDGVLKVTYGALVMMKGIRKNNLYYYQGSTIIGAVAVASGGDDLDATQLWHMRLGHAGEKSLQILAKKGLLKGAKACKLNFCEHCVLGKQKRVKFGTTIHNTKGIVDYIHSDVWGPSKTINHYFVTFVDDFSRRVWVYPMKSKDEVLQIFLKWKNMIENQTGRKIKRLRTDNGGEYKSDPFFDVCHEYGIVRHFTVRHTPQQNGLAERMNRTLLEKVRCMLSNAGLGKAFWAEAVTYTGNLINCLPSSTIGGKTPLEVWSGKPATDYDSLHVFGSTAYYHVKESKLDPRAKKDLFMGITHGVKGFRLWCLDTKKIICSRDVTFDESALVKKVISEAVQTSSTPLQVEHTTKQVEFQQMMILEVDAVDSSTPIEESEDEDVQTQEPLETPETLAVTRPRREIRRPARFVDMVAYALPVVDDDIPITYQEAIQSLESDKWKSAMDEEMQSLQKNDTWKLAQLPKGKRAIGCKWVFVKKYGSHNKKDVRYKARLIAKGYAQKEGIDYNEVFSPVVKHSSIRILLALVAQLNLELAQLDVKTAFLHAISEAVLKDGSFIYLLLYVDDILIASKSQKEIDKLKAQLNQEFEMKDLGEAKKILGMEISRDRQRGKLCLTQKQYLRKVLQCFGMNENTKHVSIPLASHLKLSSQLSPKTNVERVYMAKVPYANAVGSLMYAMVCTRPDISQAVGVVSRYMHDPGEGHWQAVKWILRYLQQTVDVGLVFEQDEALGQCMVGYVDSDYAGDLDKRRSTTGYLFTLAKAPVSWKSTLQSTVALSTTEAEYMAVSEAVKEAIWLNGLMEDLGVVQSHISLYCDSQSAIHLAKNQVYHSRTKHIDVRYHFVREIFEEGKILLQKITTSENPADMMTKVATEVIEGMIIDNKRISNKMLNLNVNAISKMKNLRLLKVLCLSNCDELKYLPNELRLLDWMGYPLRFLPPRFQPDNLVALLLPYSRIEQLWRGNIQPLYKLNVLNLKGSENLIKTPDFTTAPNLEILILEGCTRIVDVHPSVGVLSRLKLLNLRSCRSLRNLPTKIGIESLETLILKDCRNLISLPRSIGGCKCLKSLDLSGCYKVENLPENLQQVELLEELDLSETAIAKPPSFIFQLKNLKVLSLNRLKGPSSKLGPNLTSLFQVFQRIESVPLMLHSLSGLRSLRELKLRNCNLHDGDIPSDISCLSSLEKLDLGGNSFISIPVIGSGHSRLQYLGLSNCRELKSFPIPGASRELFAAPSKVCNAPDWTQFSVLHCYRLVENINAITMLKFHLKRVPYLKKSSDGVLPGGEIPKWFSHQTVDSSIKIPLPNNIQNDSQWIGVVFCCIFVNDDASRNEELTCEAVIHHRNSRKEGSDGSVCRSRNPRRVTGCAWIFSEEYNEPIIKDHIYFCYFSHEKLYPFSLEDKCGESETENSSSDWSNKEFGELQLSVKSDDCHPSVKVKKCGIRILYEKDLEDNNEDSAVSGSIANGPLVKRKRNVYEETEAGSQPKRMEKIFNFMMGRPGKKH</sequence>
<keyword evidence="12" id="KW-1185">Reference proteome</keyword>
<feature type="compositionally biased region" description="Basic residues" evidence="8">
    <location>
        <begin position="199"/>
        <end position="215"/>
    </location>
</feature>
<evidence type="ECO:0000256" key="3">
    <source>
        <dbReference type="ARBA" id="ARBA00022723"/>
    </source>
</evidence>
<evidence type="ECO:0000313" key="11">
    <source>
        <dbReference type="EMBL" id="KAE8725113.1"/>
    </source>
</evidence>
<dbReference type="Pfam" id="PF13976">
    <property type="entry name" value="gag_pre-integrs"/>
    <property type="match status" value="1"/>
</dbReference>
<dbReference type="InterPro" id="IPR045344">
    <property type="entry name" value="C-JID"/>
</dbReference>
<dbReference type="Gene3D" id="3.30.420.10">
    <property type="entry name" value="Ribonuclease H-like superfamily/Ribonuclease H"/>
    <property type="match status" value="1"/>
</dbReference>
<feature type="region of interest" description="Disordered" evidence="8">
    <location>
        <begin position="196"/>
        <end position="215"/>
    </location>
</feature>
<keyword evidence="3" id="KW-0479">Metal-binding</keyword>
<evidence type="ECO:0000256" key="8">
    <source>
        <dbReference type="SAM" id="MobiDB-lite"/>
    </source>
</evidence>
<dbReference type="InterPro" id="IPR001878">
    <property type="entry name" value="Znf_CCHC"/>
</dbReference>
<dbReference type="InterPro" id="IPR039537">
    <property type="entry name" value="Retrotran_Ty1/copia-like"/>
</dbReference>